<evidence type="ECO:0000256" key="1">
    <source>
        <dbReference type="SAM" id="MobiDB-lite"/>
    </source>
</evidence>
<evidence type="ECO:0000313" key="2">
    <source>
        <dbReference type="EMBL" id="EPE03334.1"/>
    </source>
</evidence>
<dbReference type="eggNOG" id="ENOG502S19W">
    <property type="taxonomic scope" value="Eukaryota"/>
</dbReference>
<dbReference type="AlphaFoldDB" id="S3BPT6"/>
<reference evidence="2 3" key="1">
    <citation type="journal article" date="2013" name="BMC Genomics">
        <title>The genome and transcriptome of the pine saprophyte Ophiostoma piceae, and a comparison with the bark beetle-associated pine pathogen Grosmannia clavigera.</title>
        <authorList>
            <person name="Haridas S."/>
            <person name="Wang Y."/>
            <person name="Lim L."/>
            <person name="Massoumi Alamouti S."/>
            <person name="Jackman S."/>
            <person name="Docking R."/>
            <person name="Robertson G."/>
            <person name="Birol I."/>
            <person name="Bohlmann J."/>
            <person name="Breuil C."/>
        </authorList>
    </citation>
    <scope>NUCLEOTIDE SEQUENCE [LARGE SCALE GENOMIC DNA]</scope>
    <source>
        <strain evidence="2 3">UAMH 11346</strain>
    </source>
</reference>
<accession>S3BPT6</accession>
<dbReference type="STRING" id="1262450.S3BPT6"/>
<proteinExistence type="predicted"/>
<protein>
    <submittedName>
        <fullName evidence="2">Prefoldin subunit</fullName>
    </submittedName>
</protein>
<dbReference type="HOGENOM" id="CLU_005247_0_1_1"/>
<feature type="compositionally biased region" description="Low complexity" evidence="1">
    <location>
        <begin position="88"/>
        <end position="102"/>
    </location>
</feature>
<gene>
    <name evidence="2" type="ORF">F503_07637</name>
</gene>
<dbReference type="VEuPathDB" id="FungiDB:F503_07637"/>
<feature type="region of interest" description="Disordered" evidence="1">
    <location>
        <begin position="48"/>
        <end position="109"/>
    </location>
</feature>
<sequence length="1031" mass="116497">MVLRTALSKGVALCGPELRSALHPTTQFRRTATSMSVLRPALARRALTPRSIRAPKKTTKEAKSFSTEATVPVIRGNIDPKTGRPRTRTTTSSSSSSSSRTRTWPRYPKFLKDSPSKTLSLRVQSRSQPLEFETWKLFDNAASSKSMRLPIVTLQHMIRQDEAQQGTSLSDGLCSDEELRRRSSVLAYKGVTQEDLRTWAWILAIDNPDARAARFLSPDLAGSSRPKPVFMLLQILQRNNAFIKGKTLVKLHQYIDEHHVKARMANPQLPFGAVRRSLDSGLNMTPQTFVLTMRMLVHHYLRIWPSALTAVATLMSDYIKTIPHMAHVAAKKRAAEDGTEAEGSSTDTEQTIQDRKVYADMCYVFNSGLELFRQKAPVEPVLNMRYNWRAQRVLLATSTSQDIPRPLLISRDGFRSIRHVLLALGKSPEERRVSMRMARTWPPYRRDWDGLDEQRRPKDDFSRSVQAGAMMHEAGYGDMDHERALNVLGGVVPGESPTVQTRTLGPRIWKGPKANLNLFSEWAARVRATRDVNEAWREFDGRPSKIKPSLQVYTEMFLKLFAAPVERHHPAESASSTATWPHGKELLPGDAREVYPVHDATLTPFERARISPPTVGQLYNRMMVEGTRPAGECLAVLIKNATNLGDVMRYLYDSGMDERTIGALRLPDSFTASPLSRPSPVIPSREHKKYEDIWKSEKSQPVPSQLERVQSVPLPVLSAYITVLCRLQPTVSHTPAGPMKQLRTQMVHHAIRLAMMRLPPGYESGRSYLAPYHTIVKRLSYPKVLVGPEHTTDAALHNQEALAMCLELFAHLRKIGSGTDDMIFRSIIRAALVYSNDVDCSILGTGWVGDAVDDNSGRSFDYGSTPELMRTAHATIVEMFNDIVTDGPNQYNVSHPATRHNIKAFTLDIYIKFLGYLRDTENMTAALLWVASVYDDPVLLEDAKDVDHLQHSALQRSLILYRVVAEASSSPRDAARMAEVEAQFTDLRERGSSWQWPNREDADRFVLWKQAESRQKEFWRRIRPVGQDNWR</sequence>
<organism evidence="2 3">
    <name type="scientific">Ophiostoma piceae (strain UAMH 11346)</name>
    <name type="common">Sap stain fungus</name>
    <dbReference type="NCBI Taxonomy" id="1262450"/>
    <lineage>
        <taxon>Eukaryota</taxon>
        <taxon>Fungi</taxon>
        <taxon>Dikarya</taxon>
        <taxon>Ascomycota</taxon>
        <taxon>Pezizomycotina</taxon>
        <taxon>Sordariomycetes</taxon>
        <taxon>Sordariomycetidae</taxon>
        <taxon>Ophiostomatales</taxon>
        <taxon>Ophiostomataceae</taxon>
        <taxon>Ophiostoma</taxon>
    </lineage>
</organism>
<evidence type="ECO:0000313" key="3">
    <source>
        <dbReference type="Proteomes" id="UP000016923"/>
    </source>
</evidence>
<name>S3BPT6_OPHP1</name>
<keyword evidence="3" id="KW-1185">Reference proteome</keyword>
<dbReference type="Proteomes" id="UP000016923">
    <property type="component" value="Unassembled WGS sequence"/>
</dbReference>
<dbReference type="EMBL" id="KE148168">
    <property type="protein sequence ID" value="EPE03334.1"/>
    <property type="molecule type" value="Genomic_DNA"/>
</dbReference>
<dbReference type="OrthoDB" id="5376140at2759"/>